<feature type="domain" description="Methyltransferase" evidence="1">
    <location>
        <begin position="42"/>
        <end position="207"/>
    </location>
</feature>
<dbReference type="Gene3D" id="3.40.50.150">
    <property type="entry name" value="Vaccinia Virus protein VP39"/>
    <property type="match status" value="1"/>
</dbReference>
<dbReference type="OrthoDB" id="540004at2759"/>
<name>A0A814N569_ADIRI</name>
<evidence type="ECO:0000313" key="2">
    <source>
        <dbReference type="EMBL" id="CAF1085697.1"/>
    </source>
</evidence>
<dbReference type="InterPro" id="IPR025714">
    <property type="entry name" value="Methyltranfer_dom"/>
</dbReference>
<dbReference type="SUPFAM" id="SSF53335">
    <property type="entry name" value="S-adenosyl-L-methionine-dependent methyltransferases"/>
    <property type="match status" value="1"/>
</dbReference>
<comment type="caution">
    <text evidence="2">The sequence shown here is derived from an EMBL/GenBank/DDBJ whole genome shotgun (WGS) entry which is preliminary data.</text>
</comment>
<evidence type="ECO:0000259" key="1">
    <source>
        <dbReference type="Pfam" id="PF13847"/>
    </source>
</evidence>
<dbReference type="EMBL" id="CAJNOJ010000091">
    <property type="protein sequence ID" value="CAF1085697.1"/>
    <property type="molecule type" value="Genomic_DNA"/>
</dbReference>
<sequence>MSCPSDDFSQKIFFEVHNNLPREGPGSVQSTLQAFRSISPDDKQQNILDIASGPGVTTIELARLGHHVTAIDNHEPFIKTLVTRAKEELLSDRINALIGDMFCLEKFVPQKAFDIIWSEGAIYIIGFESGLIEWKDFLKNDGYLVCSELSWLTTGPPNEIHEFWSKNYPGMHSQEENFAIIKKCGYELIDSFVLDEKDWWTEYYEPMEKQIERLKLKYKEDKEAEDVLRKQQLEIDMYRKYSKTYGYVFYIMKNINV</sequence>
<protein>
    <recommendedName>
        <fullName evidence="1">Methyltransferase domain-containing protein</fullName>
    </recommendedName>
</protein>
<evidence type="ECO:0000313" key="3">
    <source>
        <dbReference type="Proteomes" id="UP000663852"/>
    </source>
</evidence>
<dbReference type="AlphaFoldDB" id="A0A814N569"/>
<dbReference type="Proteomes" id="UP000663852">
    <property type="component" value="Unassembled WGS sequence"/>
</dbReference>
<gene>
    <name evidence="2" type="ORF">EDS130_LOCUS19211</name>
</gene>
<reference evidence="2" key="1">
    <citation type="submission" date="2021-02" db="EMBL/GenBank/DDBJ databases">
        <authorList>
            <person name="Nowell W R."/>
        </authorList>
    </citation>
    <scope>NUCLEOTIDE SEQUENCE</scope>
</reference>
<accession>A0A814N569</accession>
<organism evidence="2 3">
    <name type="scientific">Adineta ricciae</name>
    <name type="common">Rotifer</name>
    <dbReference type="NCBI Taxonomy" id="249248"/>
    <lineage>
        <taxon>Eukaryota</taxon>
        <taxon>Metazoa</taxon>
        <taxon>Spiralia</taxon>
        <taxon>Gnathifera</taxon>
        <taxon>Rotifera</taxon>
        <taxon>Eurotatoria</taxon>
        <taxon>Bdelloidea</taxon>
        <taxon>Adinetida</taxon>
        <taxon>Adinetidae</taxon>
        <taxon>Adineta</taxon>
    </lineage>
</organism>
<proteinExistence type="predicted"/>
<dbReference type="CDD" id="cd02440">
    <property type="entry name" value="AdoMet_MTases"/>
    <property type="match status" value="1"/>
</dbReference>
<dbReference type="InterPro" id="IPR029063">
    <property type="entry name" value="SAM-dependent_MTases_sf"/>
</dbReference>
<dbReference type="Pfam" id="PF13847">
    <property type="entry name" value="Methyltransf_31"/>
    <property type="match status" value="1"/>
</dbReference>